<dbReference type="GO" id="GO:0003676">
    <property type="term" value="F:nucleic acid binding"/>
    <property type="evidence" value="ECO:0007669"/>
    <property type="project" value="InterPro"/>
</dbReference>
<proteinExistence type="predicted"/>
<accession>A0A834Z8H2</accession>
<dbReference type="InterPro" id="IPR025724">
    <property type="entry name" value="GAG-pre-integrase_dom"/>
</dbReference>
<dbReference type="SUPFAM" id="SSF57756">
    <property type="entry name" value="Retrovirus zinc finger-like domains"/>
    <property type="match status" value="1"/>
</dbReference>
<organism evidence="3 4">
    <name type="scientific">Tetracentron sinense</name>
    <name type="common">Spur-leaf</name>
    <dbReference type="NCBI Taxonomy" id="13715"/>
    <lineage>
        <taxon>Eukaryota</taxon>
        <taxon>Viridiplantae</taxon>
        <taxon>Streptophyta</taxon>
        <taxon>Embryophyta</taxon>
        <taxon>Tracheophyta</taxon>
        <taxon>Spermatophyta</taxon>
        <taxon>Magnoliopsida</taxon>
        <taxon>Trochodendrales</taxon>
        <taxon>Trochodendraceae</taxon>
        <taxon>Tetracentron</taxon>
    </lineage>
</organism>
<dbReference type="Gene3D" id="4.10.60.10">
    <property type="entry name" value="Zinc finger, CCHC-type"/>
    <property type="match status" value="1"/>
</dbReference>
<feature type="region of interest" description="Disordered" evidence="1">
    <location>
        <begin position="305"/>
        <end position="336"/>
    </location>
</feature>
<dbReference type="Proteomes" id="UP000655225">
    <property type="component" value="Unassembled WGS sequence"/>
</dbReference>
<dbReference type="PANTHER" id="PTHR34222:SF100">
    <property type="entry name" value="CCHC-TYPE DOMAIN-CONTAINING PROTEIN"/>
    <property type="match status" value="1"/>
</dbReference>
<dbReference type="EMBL" id="JABCRI010000007">
    <property type="protein sequence ID" value="KAF8403434.1"/>
    <property type="molecule type" value="Genomic_DNA"/>
</dbReference>
<dbReference type="PANTHER" id="PTHR34222">
    <property type="entry name" value="GAG_PRE-INTEGRS DOMAIN-CONTAINING PROTEIN"/>
    <property type="match status" value="1"/>
</dbReference>
<feature type="compositionally biased region" description="Pro residues" evidence="1">
    <location>
        <begin position="311"/>
        <end position="324"/>
    </location>
</feature>
<dbReference type="AlphaFoldDB" id="A0A834Z8H2"/>
<comment type="caution">
    <text evidence="3">The sequence shown here is derived from an EMBL/GenBank/DDBJ whole genome shotgun (WGS) entry which is preliminary data.</text>
</comment>
<name>A0A834Z8H2_TETSI</name>
<keyword evidence="4" id="KW-1185">Reference proteome</keyword>
<evidence type="ECO:0000313" key="3">
    <source>
        <dbReference type="EMBL" id="KAF8403434.1"/>
    </source>
</evidence>
<sequence>MKLRLEFEATRSNVMNRDPSPSLDVCFGELIREEQRLATQATYQQDKMTSNAVAYTAHGKGKGRDMRKVQCLSCKEYGHIAARCSKKSCNYCKKPRHIIKEYGLVDDYVSLFCLRAPRSVCGPPWAVGPLHRSKNAKMHTVRNGIADSLRDFSPTLRPITLDQVSGKILAKGPKVGSLFPLYFSIPSLSLACMTVHSQSEVWHKRLGHPNFVVLSHMFNSGLLGNKEQVFKNLSFDCSVCKLGKSKTLLFPSHGSRAAKCFDIVHSDSLPEISILPCYDELPPFPERFKPGIVYSRCLPNLPPLKIDPSSAPNPTPSTPVPISSPEPDMSPASSPR</sequence>
<dbReference type="Pfam" id="PF13976">
    <property type="entry name" value="gag_pre-integrs"/>
    <property type="match status" value="1"/>
</dbReference>
<gene>
    <name evidence="3" type="ORF">HHK36_011538</name>
</gene>
<evidence type="ECO:0000313" key="4">
    <source>
        <dbReference type="Proteomes" id="UP000655225"/>
    </source>
</evidence>
<reference evidence="3 4" key="1">
    <citation type="submission" date="2020-04" db="EMBL/GenBank/DDBJ databases">
        <title>Plant Genome Project.</title>
        <authorList>
            <person name="Zhang R.-G."/>
        </authorList>
    </citation>
    <scope>NUCLEOTIDE SEQUENCE [LARGE SCALE GENOMIC DNA]</scope>
    <source>
        <strain evidence="3">YNK0</strain>
        <tissue evidence="3">Leaf</tissue>
    </source>
</reference>
<evidence type="ECO:0000259" key="2">
    <source>
        <dbReference type="Pfam" id="PF13976"/>
    </source>
</evidence>
<protein>
    <recommendedName>
        <fullName evidence="2">GAG-pre-integrase domain-containing protein</fullName>
    </recommendedName>
</protein>
<evidence type="ECO:0000256" key="1">
    <source>
        <dbReference type="SAM" id="MobiDB-lite"/>
    </source>
</evidence>
<feature type="domain" description="GAG-pre-integrase" evidence="2">
    <location>
        <begin position="178"/>
        <end position="245"/>
    </location>
</feature>
<dbReference type="OrthoDB" id="1706811at2759"/>
<dbReference type="GO" id="GO:0008270">
    <property type="term" value="F:zinc ion binding"/>
    <property type="evidence" value="ECO:0007669"/>
    <property type="project" value="InterPro"/>
</dbReference>
<dbReference type="InterPro" id="IPR036875">
    <property type="entry name" value="Znf_CCHC_sf"/>
</dbReference>